<name>A0A494Y3C4_9BACL</name>
<dbReference type="AlphaFoldDB" id="A0A494Y3C4"/>
<dbReference type="Proteomes" id="UP000282076">
    <property type="component" value="Unassembled WGS sequence"/>
</dbReference>
<comment type="caution">
    <text evidence="1">The sequence shown here is derived from an EMBL/GenBank/DDBJ whole genome shotgun (WGS) entry which is preliminary data.</text>
</comment>
<gene>
    <name evidence="1" type="ORF">D7Z26_04435</name>
</gene>
<evidence type="ECO:0000313" key="2">
    <source>
        <dbReference type="Proteomes" id="UP000282076"/>
    </source>
</evidence>
<sequence>MLLTDPREVRRGAQVKKCYLQTLERVRRGAQVKKCYLQALEKVRRGMQVKNGYLQFFEKSNNEQASPPTNLHHYPIPHHHKYGIPRLTRRSRTPKIIRLLQKEITCKPQSRACKVNIKIATRHLEEVER</sequence>
<organism evidence="1 2">
    <name type="scientific">Cohnella endophytica</name>
    <dbReference type="NCBI Taxonomy" id="2419778"/>
    <lineage>
        <taxon>Bacteria</taxon>
        <taxon>Bacillati</taxon>
        <taxon>Bacillota</taxon>
        <taxon>Bacilli</taxon>
        <taxon>Bacillales</taxon>
        <taxon>Paenibacillaceae</taxon>
        <taxon>Cohnella</taxon>
    </lineage>
</organism>
<evidence type="ECO:0000313" key="1">
    <source>
        <dbReference type="EMBL" id="RKP57237.1"/>
    </source>
</evidence>
<accession>A0A494Y3C4</accession>
<reference evidence="1 2" key="1">
    <citation type="submission" date="2018-10" db="EMBL/GenBank/DDBJ databases">
        <title>Cohnella sp. M2MS4P-1, whole genome shotgun sequence.</title>
        <authorList>
            <person name="Tuo L."/>
        </authorList>
    </citation>
    <scope>NUCLEOTIDE SEQUENCE [LARGE SCALE GENOMIC DNA]</scope>
    <source>
        <strain evidence="1 2">M2MS4P-1</strain>
    </source>
</reference>
<dbReference type="EMBL" id="RBZM01000002">
    <property type="protein sequence ID" value="RKP57237.1"/>
    <property type="molecule type" value="Genomic_DNA"/>
</dbReference>
<keyword evidence="2" id="KW-1185">Reference proteome</keyword>
<proteinExistence type="predicted"/>
<protein>
    <submittedName>
        <fullName evidence="1">Uncharacterized protein</fullName>
    </submittedName>
</protein>